<organism evidence="1 2">
    <name type="scientific">Araneus ventricosus</name>
    <name type="common">Orbweaver spider</name>
    <name type="synonym">Epeira ventricosa</name>
    <dbReference type="NCBI Taxonomy" id="182803"/>
    <lineage>
        <taxon>Eukaryota</taxon>
        <taxon>Metazoa</taxon>
        <taxon>Ecdysozoa</taxon>
        <taxon>Arthropoda</taxon>
        <taxon>Chelicerata</taxon>
        <taxon>Arachnida</taxon>
        <taxon>Araneae</taxon>
        <taxon>Araneomorphae</taxon>
        <taxon>Entelegynae</taxon>
        <taxon>Araneoidea</taxon>
        <taxon>Araneidae</taxon>
        <taxon>Araneus</taxon>
    </lineage>
</organism>
<accession>A0A4Y2RY27</accession>
<dbReference type="EMBL" id="BGPR01018964">
    <property type="protein sequence ID" value="GBN80603.1"/>
    <property type="molecule type" value="Genomic_DNA"/>
</dbReference>
<keyword evidence="2" id="KW-1185">Reference proteome</keyword>
<reference evidence="1 2" key="1">
    <citation type="journal article" date="2019" name="Sci. Rep.">
        <title>Orb-weaving spider Araneus ventricosus genome elucidates the spidroin gene catalogue.</title>
        <authorList>
            <person name="Kono N."/>
            <person name="Nakamura H."/>
            <person name="Ohtoshi R."/>
            <person name="Moran D.A.P."/>
            <person name="Shinohara A."/>
            <person name="Yoshida Y."/>
            <person name="Fujiwara M."/>
            <person name="Mori M."/>
            <person name="Tomita M."/>
            <person name="Arakawa K."/>
        </authorList>
    </citation>
    <scope>NUCLEOTIDE SEQUENCE [LARGE SCALE GENOMIC DNA]</scope>
</reference>
<evidence type="ECO:0000313" key="2">
    <source>
        <dbReference type="Proteomes" id="UP000499080"/>
    </source>
</evidence>
<evidence type="ECO:0000313" key="1">
    <source>
        <dbReference type="EMBL" id="GBN80603.1"/>
    </source>
</evidence>
<sequence length="128" mass="14785">MFLPRQYEVKQNPLTIRKRKGRKHVEEAKTNFSWELGEMLLWLFSIQRKKGLYLPLPPTLAAGSSLAVENFSVVWLFSFNQRKLKNVLTEELFTKVHEILIVWLPLLKVPALQRSASSLPLPVKTTLG</sequence>
<dbReference type="AlphaFoldDB" id="A0A4Y2RY27"/>
<protein>
    <submittedName>
        <fullName evidence="1">Uncharacterized protein</fullName>
    </submittedName>
</protein>
<gene>
    <name evidence="1" type="ORF">AVEN_264589_1</name>
</gene>
<name>A0A4Y2RY27_ARAVE</name>
<proteinExistence type="predicted"/>
<comment type="caution">
    <text evidence="1">The sequence shown here is derived from an EMBL/GenBank/DDBJ whole genome shotgun (WGS) entry which is preliminary data.</text>
</comment>
<dbReference type="Proteomes" id="UP000499080">
    <property type="component" value="Unassembled WGS sequence"/>
</dbReference>